<sequence>MIDQETYLQPLPGNMIKGKIFQDTNASQLPGPTTIQPNTNPIPTTAATGNGISGPQGRNRLVGRAKAQTGRNKGRRYIQPKNRAPGLAIDIASTIPLDTPSVKSRINTTLC</sequence>
<gene>
    <name evidence="2" type="ORF">BDW42DRAFT_170315</name>
</gene>
<dbReference type="EMBL" id="KZ559544">
    <property type="protein sequence ID" value="PLN80702.1"/>
    <property type="molecule type" value="Genomic_DNA"/>
</dbReference>
<reference evidence="3" key="1">
    <citation type="submission" date="2017-12" db="EMBL/GenBank/DDBJ databases">
        <authorList>
            <consortium name="DOE Joint Genome Institute"/>
            <person name="Mondo S.J."/>
            <person name="Kjaerbolling I."/>
            <person name="Vesth T.C."/>
            <person name="Frisvad J.C."/>
            <person name="Nybo J.L."/>
            <person name="Theobald S."/>
            <person name="Kuo A."/>
            <person name="Bowyer P."/>
            <person name="Matsuda Y."/>
            <person name="Lyhne E.K."/>
            <person name="Kogle M.E."/>
            <person name="Clum A."/>
            <person name="Lipzen A."/>
            <person name="Salamov A."/>
            <person name="Ngan C.Y."/>
            <person name="Daum C."/>
            <person name="Chiniquy J."/>
            <person name="Barry K."/>
            <person name="LaButti K."/>
            <person name="Haridas S."/>
            <person name="Simmons B.A."/>
            <person name="Magnuson J.K."/>
            <person name="Mortensen U.H."/>
            <person name="Larsen T.O."/>
            <person name="Grigoriev I.V."/>
            <person name="Baker S.E."/>
            <person name="Andersen M.R."/>
            <person name="Nordberg H.P."/>
            <person name="Cantor M.N."/>
            <person name="Hua S.X."/>
        </authorList>
    </citation>
    <scope>NUCLEOTIDE SEQUENCE [LARGE SCALE GENOMIC DNA]</scope>
    <source>
        <strain evidence="3">IBT 19404</strain>
    </source>
</reference>
<evidence type="ECO:0000313" key="3">
    <source>
        <dbReference type="Proteomes" id="UP000235023"/>
    </source>
</evidence>
<feature type="region of interest" description="Disordered" evidence="1">
    <location>
        <begin position="24"/>
        <end position="82"/>
    </location>
</feature>
<feature type="compositionally biased region" description="Low complexity" evidence="1">
    <location>
        <begin position="30"/>
        <end position="49"/>
    </location>
</feature>
<accession>A0A2J5HTP7</accession>
<name>A0A2J5HTP7_9EURO</name>
<evidence type="ECO:0000256" key="1">
    <source>
        <dbReference type="SAM" id="MobiDB-lite"/>
    </source>
</evidence>
<dbReference type="Proteomes" id="UP000235023">
    <property type="component" value="Unassembled WGS sequence"/>
</dbReference>
<keyword evidence="3" id="KW-1185">Reference proteome</keyword>
<proteinExistence type="predicted"/>
<protein>
    <submittedName>
        <fullName evidence="2">Uncharacterized protein</fullName>
    </submittedName>
</protein>
<organism evidence="2 3">
    <name type="scientific">Aspergillus taichungensis</name>
    <dbReference type="NCBI Taxonomy" id="482145"/>
    <lineage>
        <taxon>Eukaryota</taxon>
        <taxon>Fungi</taxon>
        <taxon>Dikarya</taxon>
        <taxon>Ascomycota</taxon>
        <taxon>Pezizomycotina</taxon>
        <taxon>Eurotiomycetes</taxon>
        <taxon>Eurotiomycetidae</taxon>
        <taxon>Eurotiales</taxon>
        <taxon>Aspergillaceae</taxon>
        <taxon>Aspergillus</taxon>
        <taxon>Aspergillus subgen. Circumdati</taxon>
    </lineage>
</organism>
<dbReference type="AlphaFoldDB" id="A0A2J5HTP7"/>
<evidence type="ECO:0000313" key="2">
    <source>
        <dbReference type="EMBL" id="PLN80702.1"/>
    </source>
</evidence>